<protein>
    <submittedName>
        <fullName evidence="1">Uncharacterized protein</fullName>
    </submittedName>
</protein>
<dbReference type="Gene3D" id="3.40.720.10">
    <property type="entry name" value="Alkaline Phosphatase, subunit A"/>
    <property type="match status" value="1"/>
</dbReference>
<organism evidence="1 2">
    <name type="scientific">Pocillopora meandrina</name>
    <dbReference type="NCBI Taxonomy" id="46732"/>
    <lineage>
        <taxon>Eukaryota</taxon>
        <taxon>Metazoa</taxon>
        <taxon>Cnidaria</taxon>
        <taxon>Anthozoa</taxon>
        <taxon>Hexacorallia</taxon>
        <taxon>Scleractinia</taxon>
        <taxon>Astrocoeniina</taxon>
        <taxon>Pocilloporidae</taxon>
        <taxon>Pocillopora</taxon>
    </lineage>
</organism>
<accession>A0AAU9XMM6</accession>
<sequence length="821" mass="93663">MFPSFKKAFILLIVVTAASITYTLLKTDLSSLLNQMFRNQRSDLSEYLSLDLNENSDELDASLSSIKCKPYRLDRVDYEQAYKYYGKPDKEERRCDDVHFPDICAFYVSKFGEHKLSCDSKICGSSRVQMGCINPNMGKISEWTDLSKETIVTTMEKAVETSRKNGFGFLFLRCGNILQVLTFPPVLQEVEGGDNRKQISVNVISMDSLSRPHFYRSLPRAVEALRKIRNNFNISATALDFQNFQAIGEQTFDNLRPFFCGVVKDDNILTDTFRTSKYSLGVEVLYGTFKKWGYQTLFQEDLVWFDYWGFILTDLELRSKPTVDSGFMARWTELKEKMSKKNIDDFGMTHFSGPLLNLRYGETNHFESPPKVCLNGQFFSKYFMDYIQTVHTAINNDSRTKPLFSFTHFNTGHEHTGQRIRNTDAHLAKFLTNMAKLPNTLTMLVSDHGNKNTRYSYKTEVGKREVYDPIAFMIIPDGVARSLGEQRMAALAENQRRLFTSLDLHRALMSLNDPKKMHSRDPLVAGIFAVLPASRTCSDLDLMPQARCKCEISENYNSVEDNSDSLKWLAEFAVGALNEAIQKQHMGGEVDKQLSSNKYGFGNCQRLVGKSFANIVQLSQGDNVTTTMDLRVVPPNGHKEDEIFKVSVKQQAKTKDKVWLTSFIRVSRYSKFKSCADKSVDIKLCACVTHQTAEAMNSSEKLVNVAIPTEMFGSKTIIKDLHSRCLLILRRNHGIFSFALEVTNVCLNRTYKTELAGSSREIVTSNKLPINLEISPRTFYFLTSVKRETSTEIISLKFYANVKVRFANFDEFKDLGKIDFL</sequence>
<name>A0AAU9XMM6_9CNID</name>
<dbReference type="Pfam" id="PF02995">
    <property type="entry name" value="DUF229"/>
    <property type="match status" value="2"/>
</dbReference>
<reference evidence="1 2" key="1">
    <citation type="submission" date="2022-05" db="EMBL/GenBank/DDBJ databases">
        <authorList>
            <consortium name="Genoscope - CEA"/>
            <person name="William W."/>
        </authorList>
    </citation>
    <scope>NUCLEOTIDE SEQUENCE [LARGE SCALE GENOMIC DNA]</scope>
</reference>
<dbReference type="InterPro" id="IPR004245">
    <property type="entry name" value="DUF229"/>
</dbReference>
<dbReference type="GO" id="GO:0005615">
    <property type="term" value="C:extracellular space"/>
    <property type="evidence" value="ECO:0007669"/>
    <property type="project" value="TreeGrafter"/>
</dbReference>
<dbReference type="PANTHER" id="PTHR10974:SF39">
    <property type="entry name" value="E2F TRANSCRIPTION FACTOR CC-MB DOMAIN-CONTAINING PROTEIN"/>
    <property type="match status" value="1"/>
</dbReference>
<dbReference type="Proteomes" id="UP001159428">
    <property type="component" value="Unassembled WGS sequence"/>
</dbReference>
<dbReference type="AlphaFoldDB" id="A0AAU9XMM6"/>
<keyword evidence="2" id="KW-1185">Reference proteome</keyword>
<evidence type="ECO:0000313" key="2">
    <source>
        <dbReference type="Proteomes" id="UP001159428"/>
    </source>
</evidence>
<dbReference type="SUPFAM" id="SSF53649">
    <property type="entry name" value="Alkaline phosphatase-like"/>
    <property type="match status" value="1"/>
</dbReference>
<comment type="caution">
    <text evidence="1">The sequence shown here is derived from an EMBL/GenBank/DDBJ whole genome shotgun (WGS) entry which is preliminary data.</text>
</comment>
<dbReference type="EMBL" id="CALNXJ010000051">
    <property type="protein sequence ID" value="CAH3152432.1"/>
    <property type="molecule type" value="Genomic_DNA"/>
</dbReference>
<proteinExistence type="predicted"/>
<gene>
    <name evidence="1" type="ORF">PMEA_00026660</name>
</gene>
<dbReference type="InterPro" id="IPR017850">
    <property type="entry name" value="Alkaline_phosphatase_core_sf"/>
</dbReference>
<dbReference type="PANTHER" id="PTHR10974">
    <property type="entry name" value="FI08016P-RELATED"/>
    <property type="match status" value="1"/>
</dbReference>
<evidence type="ECO:0000313" key="1">
    <source>
        <dbReference type="EMBL" id="CAH3152432.1"/>
    </source>
</evidence>